<dbReference type="AlphaFoldDB" id="A0A7T7BHF2"/>
<reference evidence="2 3" key="1">
    <citation type="submission" date="2020-08" db="EMBL/GenBank/DDBJ databases">
        <title>The completed genome sequence of the pathogenic ascomycete fungus Penicillium digitatum.</title>
        <authorList>
            <person name="Wang M."/>
        </authorList>
    </citation>
    <scope>NUCLEOTIDE SEQUENCE [LARGE SCALE GENOMIC DNA]</scope>
    <source>
        <strain evidence="2 3">PdW03</strain>
    </source>
</reference>
<dbReference type="GeneID" id="90952427"/>
<sequence length="188" mass="22098">MKVHHGRGPREYYEPEDRELDIHVLETTAYIRLKDKGLWDRGIVPNFLGSMRKFDPSSCLPHLRMFVDDEYLPSAIFLEHITGLEMITLENYTQQRMDNIVRGIQQIHTALVQHRDPKPRNMMVVPGTTERVVWLDFDRAETYDENQITSEQEELLREEEEIVVDISECLASDHAKGKLEEAYLFYCT</sequence>
<evidence type="ECO:0000313" key="2">
    <source>
        <dbReference type="EMBL" id="QQK39892.1"/>
    </source>
</evidence>
<gene>
    <name evidence="2" type="ORF">Pdw03_2746</name>
</gene>
<dbReference type="GO" id="GO:0005524">
    <property type="term" value="F:ATP binding"/>
    <property type="evidence" value="ECO:0007669"/>
    <property type="project" value="InterPro"/>
</dbReference>
<dbReference type="InterPro" id="IPR000719">
    <property type="entry name" value="Prot_kinase_dom"/>
</dbReference>
<dbReference type="RefSeq" id="XP_065955680.1">
    <property type="nucleotide sequence ID" value="XM_066100280.1"/>
</dbReference>
<dbReference type="SUPFAM" id="SSF56112">
    <property type="entry name" value="Protein kinase-like (PK-like)"/>
    <property type="match status" value="1"/>
</dbReference>
<dbReference type="Proteomes" id="UP000595662">
    <property type="component" value="Chromosome 1"/>
</dbReference>
<dbReference type="VEuPathDB" id="FungiDB:PDIP_86190"/>
<keyword evidence="2" id="KW-0808">Transferase</keyword>
<dbReference type="EMBL" id="CP060774">
    <property type="protein sequence ID" value="QQK39892.1"/>
    <property type="molecule type" value="Genomic_DNA"/>
</dbReference>
<proteinExistence type="predicted"/>
<accession>A0A7T7BHF2</accession>
<keyword evidence="2" id="KW-0418">Kinase</keyword>
<evidence type="ECO:0000313" key="3">
    <source>
        <dbReference type="Proteomes" id="UP000595662"/>
    </source>
</evidence>
<dbReference type="InterPro" id="IPR011009">
    <property type="entry name" value="Kinase-like_dom_sf"/>
</dbReference>
<feature type="domain" description="Protein kinase" evidence="1">
    <location>
        <begin position="1"/>
        <end position="188"/>
    </location>
</feature>
<protein>
    <submittedName>
        <fullName evidence="2">Protein kinase-like domain</fullName>
    </submittedName>
</protein>
<dbReference type="Pfam" id="PF06293">
    <property type="entry name" value="Kdo"/>
    <property type="match status" value="1"/>
</dbReference>
<dbReference type="Gene3D" id="1.10.510.10">
    <property type="entry name" value="Transferase(Phosphotransferase) domain 1"/>
    <property type="match status" value="1"/>
</dbReference>
<dbReference type="PROSITE" id="PS50011">
    <property type="entry name" value="PROTEIN_KINASE_DOM"/>
    <property type="match status" value="1"/>
</dbReference>
<dbReference type="GO" id="GO:0004672">
    <property type="term" value="F:protein kinase activity"/>
    <property type="evidence" value="ECO:0007669"/>
    <property type="project" value="InterPro"/>
</dbReference>
<name>A0A7T7BHF2_PENDI</name>
<organism evidence="2 3">
    <name type="scientific">Penicillium digitatum</name>
    <name type="common">Green mold</name>
    <dbReference type="NCBI Taxonomy" id="36651"/>
    <lineage>
        <taxon>Eukaryota</taxon>
        <taxon>Fungi</taxon>
        <taxon>Dikarya</taxon>
        <taxon>Ascomycota</taxon>
        <taxon>Pezizomycotina</taxon>
        <taxon>Eurotiomycetes</taxon>
        <taxon>Eurotiomycetidae</taxon>
        <taxon>Eurotiales</taxon>
        <taxon>Aspergillaceae</taxon>
        <taxon>Penicillium</taxon>
    </lineage>
</organism>
<evidence type="ECO:0000259" key="1">
    <source>
        <dbReference type="PROSITE" id="PS50011"/>
    </source>
</evidence>